<feature type="signal peptide" evidence="5">
    <location>
        <begin position="1"/>
        <end position="19"/>
    </location>
</feature>
<gene>
    <name evidence="6" type="ORF">IPOD504_LOCUS10729</name>
</gene>
<evidence type="ECO:0000256" key="5">
    <source>
        <dbReference type="SAM" id="SignalP"/>
    </source>
</evidence>
<dbReference type="PANTHER" id="PTHR10353">
    <property type="entry name" value="GLYCOSYL HYDROLASE"/>
    <property type="match status" value="1"/>
</dbReference>
<name>A0ABN8IMU2_9NEOP</name>
<dbReference type="Proteomes" id="UP000837857">
    <property type="component" value="Chromosome 26"/>
</dbReference>
<keyword evidence="2" id="KW-0378">Hydrolase</keyword>
<dbReference type="InterPro" id="IPR017853">
    <property type="entry name" value="GH"/>
</dbReference>
<keyword evidence="5" id="KW-0732">Signal</keyword>
<evidence type="ECO:0000313" key="6">
    <source>
        <dbReference type="EMBL" id="CAH2059125.1"/>
    </source>
</evidence>
<evidence type="ECO:0000256" key="3">
    <source>
        <dbReference type="ARBA" id="ARBA00023295"/>
    </source>
</evidence>
<dbReference type="SUPFAM" id="SSF51445">
    <property type="entry name" value="(Trans)glycosidases"/>
    <property type="match status" value="1"/>
</dbReference>
<dbReference type="PANTHER" id="PTHR10353:SF36">
    <property type="entry name" value="LP05116P"/>
    <property type="match status" value="1"/>
</dbReference>
<feature type="non-terminal residue" evidence="6">
    <location>
        <position position="1"/>
    </location>
</feature>
<feature type="chain" id="PRO_5045037301" evidence="5">
    <location>
        <begin position="20"/>
        <end position="503"/>
    </location>
</feature>
<dbReference type="PROSITE" id="PS00653">
    <property type="entry name" value="GLYCOSYL_HYDROL_F1_2"/>
    <property type="match status" value="1"/>
</dbReference>
<dbReference type="Pfam" id="PF00232">
    <property type="entry name" value="Glyco_hydro_1"/>
    <property type="match status" value="1"/>
</dbReference>
<dbReference type="EMBL" id="OW152838">
    <property type="protein sequence ID" value="CAH2059125.1"/>
    <property type="molecule type" value="Genomic_DNA"/>
</dbReference>
<accession>A0ABN8IMU2</accession>
<organism evidence="6 7">
    <name type="scientific">Iphiclides podalirius</name>
    <name type="common">scarce swallowtail</name>
    <dbReference type="NCBI Taxonomy" id="110791"/>
    <lineage>
        <taxon>Eukaryota</taxon>
        <taxon>Metazoa</taxon>
        <taxon>Ecdysozoa</taxon>
        <taxon>Arthropoda</taxon>
        <taxon>Hexapoda</taxon>
        <taxon>Insecta</taxon>
        <taxon>Pterygota</taxon>
        <taxon>Neoptera</taxon>
        <taxon>Endopterygota</taxon>
        <taxon>Lepidoptera</taxon>
        <taxon>Glossata</taxon>
        <taxon>Ditrysia</taxon>
        <taxon>Papilionoidea</taxon>
        <taxon>Papilionidae</taxon>
        <taxon>Papilioninae</taxon>
        <taxon>Iphiclides</taxon>
    </lineage>
</organism>
<evidence type="ECO:0000313" key="7">
    <source>
        <dbReference type="Proteomes" id="UP000837857"/>
    </source>
</evidence>
<evidence type="ECO:0000256" key="2">
    <source>
        <dbReference type="ARBA" id="ARBA00022801"/>
    </source>
</evidence>
<dbReference type="PRINTS" id="PR00131">
    <property type="entry name" value="GLHYDRLASE1"/>
</dbReference>
<dbReference type="InterPro" id="IPR001360">
    <property type="entry name" value="Glyco_hydro_1"/>
</dbReference>
<evidence type="ECO:0000256" key="4">
    <source>
        <dbReference type="RuleBase" id="RU003690"/>
    </source>
</evidence>
<reference evidence="6" key="1">
    <citation type="submission" date="2022-03" db="EMBL/GenBank/DDBJ databases">
        <authorList>
            <person name="Martin H S."/>
        </authorList>
    </citation>
    <scope>NUCLEOTIDE SEQUENCE</scope>
</reference>
<protein>
    <submittedName>
        <fullName evidence="6">Uncharacterized protein</fullName>
    </submittedName>
</protein>
<evidence type="ECO:0000256" key="1">
    <source>
        <dbReference type="ARBA" id="ARBA00010838"/>
    </source>
</evidence>
<keyword evidence="3" id="KW-0326">Glycosidase</keyword>
<proteinExistence type="inferred from homology"/>
<keyword evidence="7" id="KW-1185">Reference proteome</keyword>
<dbReference type="Gene3D" id="3.20.20.80">
    <property type="entry name" value="Glycosidases"/>
    <property type="match status" value="1"/>
</dbReference>
<dbReference type="InterPro" id="IPR033132">
    <property type="entry name" value="GH_1_N_CS"/>
</dbReference>
<comment type="similarity">
    <text evidence="1 4">Belongs to the glycosyl hydrolase 1 family.</text>
</comment>
<sequence>MRCFWYIICFCTLQSDAWSDNKQRKFRSDFKFGVSTSAYQIEGAWNVDGKGESIWDKYVRDHPEAIKDGRNGDVACDSYHNYKRDVEMLRELGVDHYRFSISWSRILPSGLPNNKSEQGLLYYDRLIDELLKHKIAPMVTLYHYDLPQNLQRLGGWANPLSATWFQDYARVVFERYGGRVRYWVTLDQPHSICMHGYGAALMPPALDSAGAEYLCAKNVLLAHAYTYRMYEREFRDKHRGSVGISLSLNWADPADNSTEALEATERFREFHIDLFLHPIWSKAGDFPPNVKRIVAKRSKAQGFFGSRLPALSPEEIKLLKGSADFLGVNHYTTFLVKPSARFHGAAFDGDVAADVQFGEKWERAQSPWLRSAPYGLYKLCLYLNKRYDYPTVFFTEQGWSTGTGLLDRSRVKNLREYLKALLLAIEDGTEVLGFTVWSLMDNVEWNAGTSERFGLYEVDFDSEEKTRRPRMSALVYKRIIEKRIIDDWEPKDLNISPRKRIEL</sequence>